<name>A0A9N9BLY5_9GLOM</name>
<feature type="non-terminal residue" evidence="1">
    <location>
        <position position="1"/>
    </location>
</feature>
<proteinExistence type="predicted"/>
<dbReference type="OrthoDB" id="2423121at2759"/>
<gene>
    <name evidence="1" type="ORF">RFULGI_LOCUS5350</name>
</gene>
<accession>A0A9N9BLY5</accession>
<sequence length="70" mass="8005">EALKEVNNTRQKYGRVQGIIRKALDIAIATNSYNKWIGICHEFILDKENKGLDIMTDDIECNIKNLVISI</sequence>
<dbReference type="EMBL" id="CAJVPZ010005998">
    <property type="protein sequence ID" value="CAG8568299.1"/>
    <property type="molecule type" value="Genomic_DNA"/>
</dbReference>
<organism evidence="1 2">
    <name type="scientific">Racocetra fulgida</name>
    <dbReference type="NCBI Taxonomy" id="60492"/>
    <lineage>
        <taxon>Eukaryota</taxon>
        <taxon>Fungi</taxon>
        <taxon>Fungi incertae sedis</taxon>
        <taxon>Mucoromycota</taxon>
        <taxon>Glomeromycotina</taxon>
        <taxon>Glomeromycetes</taxon>
        <taxon>Diversisporales</taxon>
        <taxon>Gigasporaceae</taxon>
        <taxon>Racocetra</taxon>
    </lineage>
</organism>
<reference evidence="1" key="1">
    <citation type="submission" date="2021-06" db="EMBL/GenBank/DDBJ databases">
        <authorList>
            <person name="Kallberg Y."/>
            <person name="Tangrot J."/>
            <person name="Rosling A."/>
        </authorList>
    </citation>
    <scope>NUCLEOTIDE SEQUENCE</scope>
    <source>
        <strain evidence="1">IN212</strain>
    </source>
</reference>
<evidence type="ECO:0000313" key="2">
    <source>
        <dbReference type="Proteomes" id="UP000789396"/>
    </source>
</evidence>
<keyword evidence="2" id="KW-1185">Reference proteome</keyword>
<comment type="caution">
    <text evidence="1">The sequence shown here is derived from an EMBL/GenBank/DDBJ whole genome shotgun (WGS) entry which is preliminary data.</text>
</comment>
<dbReference type="AlphaFoldDB" id="A0A9N9BLY5"/>
<dbReference type="Proteomes" id="UP000789396">
    <property type="component" value="Unassembled WGS sequence"/>
</dbReference>
<protein>
    <submittedName>
        <fullName evidence="1">9748_t:CDS:1</fullName>
    </submittedName>
</protein>
<evidence type="ECO:0000313" key="1">
    <source>
        <dbReference type="EMBL" id="CAG8568299.1"/>
    </source>
</evidence>